<keyword evidence="1" id="KW-0479">Metal-binding</keyword>
<accession>A0A5C3PHW7</accession>
<keyword evidence="2" id="KW-0677">Repeat</keyword>
<dbReference type="GO" id="GO:0031519">
    <property type="term" value="C:PcG protein complex"/>
    <property type="evidence" value="ECO:0007669"/>
    <property type="project" value="TreeGrafter"/>
</dbReference>
<dbReference type="GO" id="GO:0008270">
    <property type="term" value="F:zinc ion binding"/>
    <property type="evidence" value="ECO:0007669"/>
    <property type="project" value="UniProtKB-KW"/>
</dbReference>
<evidence type="ECO:0000256" key="4">
    <source>
        <dbReference type="ARBA" id="ARBA00022833"/>
    </source>
</evidence>
<dbReference type="EMBL" id="ML211137">
    <property type="protein sequence ID" value="TFK87840.1"/>
    <property type="molecule type" value="Genomic_DNA"/>
</dbReference>
<evidence type="ECO:0000313" key="7">
    <source>
        <dbReference type="EMBL" id="TFK87840.1"/>
    </source>
</evidence>
<dbReference type="SUPFAM" id="SSF57667">
    <property type="entry name" value="beta-beta-alpha zinc fingers"/>
    <property type="match status" value="1"/>
</dbReference>
<dbReference type="GO" id="GO:0000978">
    <property type="term" value="F:RNA polymerase II cis-regulatory region sequence-specific DNA binding"/>
    <property type="evidence" value="ECO:0007669"/>
    <property type="project" value="TreeGrafter"/>
</dbReference>
<protein>
    <recommendedName>
        <fullName evidence="6">C2H2-type domain-containing protein</fullName>
    </recommendedName>
</protein>
<dbReference type="GO" id="GO:0000785">
    <property type="term" value="C:chromatin"/>
    <property type="evidence" value="ECO:0007669"/>
    <property type="project" value="TreeGrafter"/>
</dbReference>
<dbReference type="InterPro" id="IPR013087">
    <property type="entry name" value="Znf_C2H2_type"/>
</dbReference>
<feature type="domain" description="C2H2-type" evidence="6">
    <location>
        <begin position="30"/>
        <end position="54"/>
    </location>
</feature>
<dbReference type="Proteomes" id="UP000308197">
    <property type="component" value="Unassembled WGS sequence"/>
</dbReference>
<dbReference type="AlphaFoldDB" id="A0A5C3PHW7"/>
<reference evidence="7 8" key="1">
    <citation type="journal article" date="2019" name="Nat. Ecol. Evol.">
        <title>Megaphylogeny resolves global patterns of mushroom evolution.</title>
        <authorList>
            <person name="Varga T."/>
            <person name="Krizsan K."/>
            <person name="Foldi C."/>
            <person name="Dima B."/>
            <person name="Sanchez-Garcia M."/>
            <person name="Sanchez-Ramirez S."/>
            <person name="Szollosi G.J."/>
            <person name="Szarkandi J.G."/>
            <person name="Papp V."/>
            <person name="Albert L."/>
            <person name="Andreopoulos W."/>
            <person name="Angelini C."/>
            <person name="Antonin V."/>
            <person name="Barry K.W."/>
            <person name="Bougher N.L."/>
            <person name="Buchanan P."/>
            <person name="Buyck B."/>
            <person name="Bense V."/>
            <person name="Catcheside P."/>
            <person name="Chovatia M."/>
            <person name="Cooper J."/>
            <person name="Damon W."/>
            <person name="Desjardin D."/>
            <person name="Finy P."/>
            <person name="Geml J."/>
            <person name="Haridas S."/>
            <person name="Hughes K."/>
            <person name="Justo A."/>
            <person name="Karasinski D."/>
            <person name="Kautmanova I."/>
            <person name="Kiss B."/>
            <person name="Kocsube S."/>
            <person name="Kotiranta H."/>
            <person name="LaButti K.M."/>
            <person name="Lechner B.E."/>
            <person name="Liimatainen K."/>
            <person name="Lipzen A."/>
            <person name="Lukacs Z."/>
            <person name="Mihaltcheva S."/>
            <person name="Morgado L.N."/>
            <person name="Niskanen T."/>
            <person name="Noordeloos M.E."/>
            <person name="Ohm R.A."/>
            <person name="Ortiz-Santana B."/>
            <person name="Ovrebo C."/>
            <person name="Racz N."/>
            <person name="Riley R."/>
            <person name="Savchenko A."/>
            <person name="Shiryaev A."/>
            <person name="Soop K."/>
            <person name="Spirin V."/>
            <person name="Szebenyi C."/>
            <person name="Tomsovsky M."/>
            <person name="Tulloss R.E."/>
            <person name="Uehling J."/>
            <person name="Grigoriev I.V."/>
            <person name="Vagvolgyi C."/>
            <person name="Papp T."/>
            <person name="Martin F.M."/>
            <person name="Miettinen O."/>
            <person name="Hibbett D.S."/>
            <person name="Nagy L.G."/>
        </authorList>
    </citation>
    <scope>NUCLEOTIDE SEQUENCE [LARGE SCALE GENOMIC DNA]</scope>
    <source>
        <strain evidence="7 8">HHB13444</strain>
    </source>
</reference>
<evidence type="ECO:0000256" key="1">
    <source>
        <dbReference type="ARBA" id="ARBA00022723"/>
    </source>
</evidence>
<dbReference type="SMART" id="SM00355">
    <property type="entry name" value="ZnF_C2H2"/>
    <property type="match status" value="2"/>
</dbReference>
<feature type="domain" description="C2H2-type" evidence="6">
    <location>
        <begin position="1"/>
        <end position="29"/>
    </location>
</feature>
<organism evidence="7 8">
    <name type="scientific">Polyporus arcularius HHB13444</name>
    <dbReference type="NCBI Taxonomy" id="1314778"/>
    <lineage>
        <taxon>Eukaryota</taxon>
        <taxon>Fungi</taxon>
        <taxon>Dikarya</taxon>
        <taxon>Basidiomycota</taxon>
        <taxon>Agaricomycotina</taxon>
        <taxon>Agaricomycetes</taxon>
        <taxon>Polyporales</taxon>
        <taxon>Polyporaceae</taxon>
        <taxon>Polyporus</taxon>
    </lineage>
</organism>
<evidence type="ECO:0000256" key="5">
    <source>
        <dbReference type="PROSITE-ProRule" id="PRU00042"/>
    </source>
</evidence>
<evidence type="ECO:0000256" key="2">
    <source>
        <dbReference type="ARBA" id="ARBA00022737"/>
    </source>
</evidence>
<dbReference type="InterPro" id="IPR036236">
    <property type="entry name" value="Znf_C2H2_sf"/>
</dbReference>
<gene>
    <name evidence="7" type="ORF">K466DRAFT_490187</name>
</gene>
<feature type="non-terminal residue" evidence="7">
    <location>
        <position position="1"/>
    </location>
</feature>
<evidence type="ECO:0000313" key="8">
    <source>
        <dbReference type="Proteomes" id="UP000308197"/>
    </source>
</evidence>
<dbReference type="PROSITE" id="PS50157">
    <property type="entry name" value="ZINC_FINGER_C2H2_2"/>
    <property type="match status" value="2"/>
</dbReference>
<dbReference type="InParanoid" id="A0A5C3PHW7"/>
<evidence type="ECO:0000259" key="6">
    <source>
        <dbReference type="PROSITE" id="PS50157"/>
    </source>
</evidence>
<dbReference type="GO" id="GO:0005667">
    <property type="term" value="C:transcription regulator complex"/>
    <property type="evidence" value="ECO:0007669"/>
    <property type="project" value="TreeGrafter"/>
</dbReference>
<keyword evidence="4" id="KW-0862">Zinc</keyword>
<dbReference type="GO" id="GO:0000981">
    <property type="term" value="F:DNA-binding transcription factor activity, RNA polymerase II-specific"/>
    <property type="evidence" value="ECO:0007669"/>
    <property type="project" value="TreeGrafter"/>
</dbReference>
<dbReference type="PANTHER" id="PTHR14003:SF19">
    <property type="entry name" value="YY2 TRANSCRIPTION FACTOR"/>
    <property type="match status" value="1"/>
</dbReference>
<dbReference type="STRING" id="1314778.A0A5C3PHW7"/>
<dbReference type="Gene3D" id="3.30.160.60">
    <property type="entry name" value="Classic Zinc Finger"/>
    <property type="match status" value="2"/>
</dbReference>
<proteinExistence type="predicted"/>
<dbReference type="PROSITE" id="PS00028">
    <property type="entry name" value="ZINC_FINGER_C2H2_1"/>
    <property type="match status" value="2"/>
</dbReference>
<keyword evidence="8" id="KW-1185">Reference proteome</keyword>
<dbReference type="Pfam" id="PF00096">
    <property type="entry name" value="zf-C2H2"/>
    <property type="match status" value="2"/>
</dbReference>
<name>A0A5C3PHW7_9APHY</name>
<dbReference type="PANTHER" id="PTHR14003">
    <property type="entry name" value="TRANSCRIPTIONAL REPRESSOR PROTEIN YY"/>
    <property type="match status" value="1"/>
</dbReference>
<evidence type="ECO:0000256" key="3">
    <source>
        <dbReference type="ARBA" id="ARBA00022771"/>
    </source>
</evidence>
<sequence>CDVPGCGKCYAKSGHLMRHIRLVHTNPELHECPIAGCSKQFSRKNNLQRHIQSHDNPTCEGSL</sequence>
<keyword evidence="3 5" id="KW-0863">Zinc-finger</keyword>